<feature type="non-terminal residue" evidence="2">
    <location>
        <position position="21"/>
    </location>
</feature>
<organism evidence="2 3">
    <name type="scientific">Helicobacter pylori</name>
    <name type="common">Campylobacter pylori</name>
    <dbReference type="NCBI Taxonomy" id="210"/>
    <lineage>
        <taxon>Bacteria</taxon>
        <taxon>Pseudomonadati</taxon>
        <taxon>Campylobacterota</taxon>
        <taxon>Epsilonproteobacteria</taxon>
        <taxon>Campylobacterales</taxon>
        <taxon>Helicobacteraceae</taxon>
        <taxon>Helicobacter</taxon>
    </lineage>
</organism>
<evidence type="ECO:0000313" key="3">
    <source>
        <dbReference type="Proteomes" id="UP000272192"/>
    </source>
</evidence>
<evidence type="ECO:0000313" key="2">
    <source>
        <dbReference type="EMBL" id="RKU89225.1"/>
    </source>
</evidence>
<reference evidence="2 3" key="1">
    <citation type="submission" date="2018-04" db="EMBL/GenBank/DDBJ databases">
        <title>Complete genome sequences of Helicobacter pylori.</title>
        <authorList>
            <person name="Palau M."/>
            <person name="Minana-Galbis D."/>
        </authorList>
    </citation>
    <scope>NUCLEOTIDE SEQUENCE [LARGE SCALE GENOMIC DNA]</scope>
    <source>
        <strain evidence="2 3">B518</strain>
    </source>
</reference>
<dbReference type="AlphaFoldDB" id="A0A7Z6X6C5"/>
<feature type="region of interest" description="Disordered" evidence="1">
    <location>
        <begin position="1"/>
        <end position="21"/>
    </location>
</feature>
<proteinExistence type="predicted"/>
<accession>A0A7Z6X6C5</accession>
<name>A0A7Z6X6C5_HELPX</name>
<dbReference type="EMBL" id="QELB01000256">
    <property type="protein sequence ID" value="RKU89225.1"/>
    <property type="molecule type" value="Genomic_DNA"/>
</dbReference>
<dbReference type="Proteomes" id="UP000272192">
    <property type="component" value="Unassembled WGS sequence"/>
</dbReference>
<evidence type="ECO:0000256" key="1">
    <source>
        <dbReference type="SAM" id="MobiDB-lite"/>
    </source>
</evidence>
<comment type="caution">
    <text evidence="2">The sequence shown here is derived from an EMBL/GenBank/DDBJ whole genome shotgun (WGS) entry which is preliminary data.</text>
</comment>
<sequence length="21" mass="2448">MPQIQSSHSNHFDFTIDTADR</sequence>
<gene>
    <name evidence="2" type="ORF">DB721_09675</name>
</gene>
<protein>
    <submittedName>
        <fullName evidence="2">Acyl-CoA thioesterase</fullName>
    </submittedName>
</protein>